<dbReference type="AlphaFoldDB" id="A0A6C0DBE6"/>
<protein>
    <submittedName>
        <fullName evidence="1">Uncharacterized protein</fullName>
    </submittedName>
</protein>
<name>A0A6C0DBE6_9ZZZZ</name>
<sequence length="243" mass="28422">MEEFKQTIAKLENDVTELKQFQTKIQVYANTKGDLHYCIGMQEFGEYDLEEIDTFRFGVSSCQATLQGHPNTYAYRLLNPTPELTEYLRTQGKYEFSTEYIPVDIENFETYCMKKGGTPFVLTDEIRKCLDSKLWEFAANIRGNGRVSDLIDKKEFYIDIPIKFEQKYKISPHVSFYITPLSNALDECVIHEITTKHVVFRIKYGNFHTSGEKAYQFKNDIYSGLKLHYRINGVVEQNDNLLY</sequence>
<evidence type="ECO:0000313" key="1">
    <source>
        <dbReference type="EMBL" id="QHT14326.1"/>
    </source>
</evidence>
<dbReference type="EMBL" id="MN739581">
    <property type="protein sequence ID" value="QHT14326.1"/>
    <property type="molecule type" value="Genomic_DNA"/>
</dbReference>
<accession>A0A6C0DBE6</accession>
<organism evidence="1">
    <name type="scientific">viral metagenome</name>
    <dbReference type="NCBI Taxonomy" id="1070528"/>
    <lineage>
        <taxon>unclassified sequences</taxon>
        <taxon>metagenomes</taxon>
        <taxon>organismal metagenomes</taxon>
    </lineage>
</organism>
<proteinExistence type="predicted"/>
<reference evidence="1" key="1">
    <citation type="journal article" date="2020" name="Nature">
        <title>Giant virus diversity and host interactions through global metagenomics.</title>
        <authorList>
            <person name="Schulz F."/>
            <person name="Roux S."/>
            <person name="Paez-Espino D."/>
            <person name="Jungbluth S."/>
            <person name="Walsh D.A."/>
            <person name="Denef V.J."/>
            <person name="McMahon K.D."/>
            <person name="Konstantinidis K.T."/>
            <person name="Eloe-Fadrosh E.A."/>
            <person name="Kyrpides N.C."/>
            <person name="Woyke T."/>
        </authorList>
    </citation>
    <scope>NUCLEOTIDE SEQUENCE</scope>
    <source>
        <strain evidence="1">GVMAG-M-3300023174-137</strain>
    </source>
</reference>